<keyword evidence="6 12" id="KW-0378">Hydrolase</keyword>
<evidence type="ECO:0000256" key="6">
    <source>
        <dbReference type="ARBA" id="ARBA00022801"/>
    </source>
</evidence>
<evidence type="ECO:0000259" key="13">
    <source>
        <dbReference type="PROSITE" id="PS51747"/>
    </source>
</evidence>
<evidence type="ECO:0000256" key="10">
    <source>
        <dbReference type="PIRSR" id="PIRSR606262-1"/>
    </source>
</evidence>
<dbReference type="InterPro" id="IPR016193">
    <property type="entry name" value="Cytidine_deaminase-like"/>
</dbReference>
<evidence type="ECO:0000256" key="12">
    <source>
        <dbReference type="RuleBase" id="RU364006"/>
    </source>
</evidence>
<dbReference type="GO" id="GO:0005829">
    <property type="term" value="C:cytosol"/>
    <property type="evidence" value="ECO:0007669"/>
    <property type="project" value="TreeGrafter"/>
</dbReference>
<feature type="binding site" evidence="11">
    <location>
        <position position="112"/>
    </location>
    <ligand>
        <name>Zn(2+)</name>
        <dbReference type="ChEBI" id="CHEBI:29105"/>
        <note>catalytic</note>
    </ligand>
</feature>
<evidence type="ECO:0000256" key="7">
    <source>
        <dbReference type="ARBA" id="ARBA00022833"/>
    </source>
</evidence>
<dbReference type="GO" id="GO:0072527">
    <property type="term" value="P:pyrimidine-containing compound metabolic process"/>
    <property type="evidence" value="ECO:0007669"/>
    <property type="project" value="UniProtKB-ARBA"/>
</dbReference>
<dbReference type="EC" id="3.5.4.5" evidence="4 12"/>
<evidence type="ECO:0000256" key="9">
    <source>
        <dbReference type="ARBA" id="ARBA00049558"/>
    </source>
</evidence>
<dbReference type="InterPro" id="IPR006262">
    <property type="entry name" value="Cyt_deam_tetra"/>
</dbReference>
<comment type="function">
    <text evidence="2 12">This enzyme scavenges exogenous and endogenous cytidine and 2'-deoxycytidine for UMP synthesis.</text>
</comment>
<dbReference type="GO" id="GO:0004126">
    <property type="term" value="F:cytidine deaminase activity"/>
    <property type="evidence" value="ECO:0007669"/>
    <property type="project" value="UniProtKB-UniRule"/>
</dbReference>
<dbReference type="PANTHER" id="PTHR11644">
    <property type="entry name" value="CYTIDINE DEAMINASE"/>
    <property type="match status" value="1"/>
</dbReference>
<comment type="catalytic activity">
    <reaction evidence="9 12">
        <text>cytidine + H2O + H(+) = uridine + NH4(+)</text>
        <dbReference type="Rhea" id="RHEA:16069"/>
        <dbReference type="ChEBI" id="CHEBI:15377"/>
        <dbReference type="ChEBI" id="CHEBI:15378"/>
        <dbReference type="ChEBI" id="CHEBI:16704"/>
        <dbReference type="ChEBI" id="CHEBI:17562"/>
        <dbReference type="ChEBI" id="CHEBI:28938"/>
        <dbReference type="EC" id="3.5.4.5"/>
    </reaction>
</comment>
<comment type="catalytic activity">
    <reaction evidence="12">
        <text>2'-deoxycytidine + H2O + H(+) = 2'-deoxyuridine + NH4(+)</text>
        <dbReference type="Rhea" id="RHEA:13433"/>
        <dbReference type="ChEBI" id="CHEBI:15377"/>
        <dbReference type="ChEBI" id="CHEBI:15378"/>
        <dbReference type="ChEBI" id="CHEBI:15698"/>
        <dbReference type="ChEBI" id="CHEBI:16450"/>
        <dbReference type="ChEBI" id="CHEBI:28938"/>
        <dbReference type="EC" id="3.5.4.5"/>
    </reaction>
</comment>
<organism evidence="14 15">
    <name type="scientific">Diabrotica balteata</name>
    <name type="common">Banded cucumber beetle</name>
    <dbReference type="NCBI Taxonomy" id="107213"/>
    <lineage>
        <taxon>Eukaryota</taxon>
        <taxon>Metazoa</taxon>
        <taxon>Ecdysozoa</taxon>
        <taxon>Arthropoda</taxon>
        <taxon>Hexapoda</taxon>
        <taxon>Insecta</taxon>
        <taxon>Pterygota</taxon>
        <taxon>Neoptera</taxon>
        <taxon>Endopterygota</taxon>
        <taxon>Coleoptera</taxon>
        <taxon>Polyphaga</taxon>
        <taxon>Cucujiformia</taxon>
        <taxon>Chrysomeloidea</taxon>
        <taxon>Chrysomelidae</taxon>
        <taxon>Galerucinae</taxon>
        <taxon>Diabroticina</taxon>
        <taxon>Diabroticites</taxon>
        <taxon>Diabrotica</taxon>
    </lineage>
</organism>
<feature type="binding site" evidence="11">
    <location>
        <position position="109"/>
    </location>
    <ligand>
        <name>Zn(2+)</name>
        <dbReference type="ChEBI" id="CHEBI:29105"/>
        <note>catalytic</note>
    </ligand>
</feature>
<dbReference type="GO" id="GO:0055086">
    <property type="term" value="P:nucleobase-containing small molecule metabolic process"/>
    <property type="evidence" value="ECO:0007669"/>
    <property type="project" value="UniProtKB-ARBA"/>
</dbReference>
<keyword evidence="7 11" id="KW-0862">Zinc</keyword>
<evidence type="ECO:0000256" key="3">
    <source>
        <dbReference type="ARBA" id="ARBA00006576"/>
    </source>
</evidence>
<dbReference type="AlphaFoldDB" id="A0A9N9SUB5"/>
<feature type="active site" description="Proton donor" evidence="10">
    <location>
        <position position="77"/>
    </location>
</feature>
<evidence type="ECO:0000256" key="8">
    <source>
        <dbReference type="ARBA" id="ARBA00032005"/>
    </source>
</evidence>
<dbReference type="Pfam" id="PF00383">
    <property type="entry name" value="dCMP_cyt_deam_1"/>
    <property type="match status" value="1"/>
</dbReference>
<keyword evidence="15" id="KW-1185">Reference proteome</keyword>
<proteinExistence type="inferred from homology"/>
<dbReference type="CDD" id="cd01283">
    <property type="entry name" value="cytidine_deaminase"/>
    <property type="match status" value="1"/>
</dbReference>
<evidence type="ECO:0000313" key="15">
    <source>
        <dbReference type="Proteomes" id="UP001153709"/>
    </source>
</evidence>
<evidence type="ECO:0000256" key="2">
    <source>
        <dbReference type="ARBA" id="ARBA00003949"/>
    </source>
</evidence>
<evidence type="ECO:0000313" key="14">
    <source>
        <dbReference type="EMBL" id="CAG9831986.1"/>
    </source>
</evidence>
<dbReference type="InterPro" id="IPR002125">
    <property type="entry name" value="CMP_dCMP_dom"/>
</dbReference>
<evidence type="ECO:0000256" key="4">
    <source>
        <dbReference type="ARBA" id="ARBA00012783"/>
    </source>
</evidence>
<reference evidence="14" key="1">
    <citation type="submission" date="2022-01" db="EMBL/GenBank/DDBJ databases">
        <authorList>
            <person name="King R."/>
        </authorList>
    </citation>
    <scope>NUCLEOTIDE SEQUENCE</scope>
</reference>
<dbReference type="PANTHER" id="PTHR11644:SF2">
    <property type="entry name" value="CYTIDINE DEAMINASE"/>
    <property type="match status" value="1"/>
</dbReference>
<dbReference type="Gene3D" id="3.40.140.10">
    <property type="entry name" value="Cytidine Deaminase, domain 2"/>
    <property type="match status" value="1"/>
</dbReference>
<comment type="similarity">
    <text evidence="3 12">Belongs to the cytidine and deoxycytidylate deaminase family.</text>
</comment>
<dbReference type="NCBIfam" id="NF004064">
    <property type="entry name" value="PRK05578.1"/>
    <property type="match status" value="1"/>
</dbReference>
<evidence type="ECO:0000256" key="5">
    <source>
        <dbReference type="ARBA" id="ARBA00022723"/>
    </source>
</evidence>
<sequence length="155" mass="17124">MSMCTKTKNGNRDNIYKVKSLDPKIQNLINVATEARLNAYAPYSNFKVGASVMCDDGTIFSGCNVENSSFTVGLCAERCAYVKAISEGKIKFKAVVVVAHQENSYTTPCGACRQFMSEFGNIEVYMTKPSSSDVLVLSLDQLLPYQFETVDHTFI</sequence>
<evidence type="ECO:0000256" key="11">
    <source>
        <dbReference type="PIRSR" id="PIRSR606262-3"/>
    </source>
</evidence>
<dbReference type="PROSITE" id="PS51747">
    <property type="entry name" value="CYT_DCMP_DEAMINASES_2"/>
    <property type="match status" value="1"/>
</dbReference>
<dbReference type="NCBIfam" id="TIGR01354">
    <property type="entry name" value="cyt_deam_tetra"/>
    <property type="match status" value="1"/>
</dbReference>
<dbReference type="InterPro" id="IPR050202">
    <property type="entry name" value="Cyt/Deoxycyt_deaminase"/>
</dbReference>
<accession>A0A9N9SUB5</accession>
<dbReference type="Proteomes" id="UP001153709">
    <property type="component" value="Chromosome 3"/>
</dbReference>
<evidence type="ECO:0000256" key="1">
    <source>
        <dbReference type="ARBA" id="ARBA00001947"/>
    </source>
</evidence>
<keyword evidence="5 11" id="KW-0479">Metal-binding</keyword>
<feature type="binding site" evidence="11">
    <location>
        <position position="75"/>
    </location>
    <ligand>
        <name>Zn(2+)</name>
        <dbReference type="ChEBI" id="CHEBI:29105"/>
        <note>catalytic</note>
    </ligand>
</feature>
<feature type="domain" description="CMP/dCMP-type deaminase" evidence="13">
    <location>
        <begin position="23"/>
        <end position="150"/>
    </location>
</feature>
<dbReference type="GO" id="GO:0008270">
    <property type="term" value="F:zinc ion binding"/>
    <property type="evidence" value="ECO:0007669"/>
    <property type="project" value="UniProtKB-UniRule"/>
</dbReference>
<comment type="cofactor">
    <cofactor evidence="1 11 12">
        <name>Zn(2+)</name>
        <dbReference type="ChEBI" id="CHEBI:29105"/>
    </cofactor>
</comment>
<dbReference type="SUPFAM" id="SSF53927">
    <property type="entry name" value="Cytidine deaminase-like"/>
    <property type="match status" value="1"/>
</dbReference>
<dbReference type="EMBL" id="OU898278">
    <property type="protein sequence ID" value="CAG9831986.1"/>
    <property type="molecule type" value="Genomic_DNA"/>
</dbReference>
<dbReference type="OrthoDB" id="414540at2759"/>
<name>A0A9N9SUB5_DIABA</name>
<gene>
    <name evidence="14" type="ORF">DIABBA_LOCUS5526</name>
</gene>
<dbReference type="FunFam" id="3.40.140.10:FF:000008">
    <property type="entry name" value="Cytidine deaminase"/>
    <property type="match status" value="1"/>
</dbReference>
<protein>
    <recommendedName>
        <fullName evidence="4 12">Cytidine deaminase</fullName>
        <ecNumber evidence="4 12">3.5.4.5</ecNumber>
    </recommendedName>
    <alternativeName>
        <fullName evidence="8 12">Cytidine aminohydrolase</fullName>
    </alternativeName>
</protein>